<dbReference type="EnsemblPlants" id="TuG1812G0700000621.01.T01">
    <property type="protein sequence ID" value="TuG1812G0700000621.01.T01"/>
    <property type="gene ID" value="TuG1812G0700000621.01"/>
</dbReference>
<organism evidence="2 3">
    <name type="scientific">Triticum urartu</name>
    <name type="common">Red wild einkorn</name>
    <name type="synonym">Crithodium urartu</name>
    <dbReference type="NCBI Taxonomy" id="4572"/>
    <lineage>
        <taxon>Eukaryota</taxon>
        <taxon>Viridiplantae</taxon>
        <taxon>Streptophyta</taxon>
        <taxon>Embryophyta</taxon>
        <taxon>Tracheophyta</taxon>
        <taxon>Spermatophyta</taxon>
        <taxon>Magnoliopsida</taxon>
        <taxon>Liliopsida</taxon>
        <taxon>Poales</taxon>
        <taxon>Poaceae</taxon>
        <taxon>BOP clade</taxon>
        <taxon>Pooideae</taxon>
        <taxon>Triticodae</taxon>
        <taxon>Triticeae</taxon>
        <taxon>Triticinae</taxon>
        <taxon>Triticum</taxon>
    </lineage>
</organism>
<evidence type="ECO:0000259" key="1">
    <source>
        <dbReference type="Pfam" id="PF13976"/>
    </source>
</evidence>
<dbReference type="InterPro" id="IPR025724">
    <property type="entry name" value="GAG-pre-integrase_dom"/>
</dbReference>
<dbReference type="Gramene" id="TuG1812G0700000621.01.T01">
    <property type="protein sequence ID" value="TuG1812G0700000621.01.T01"/>
    <property type="gene ID" value="TuG1812G0700000621.01"/>
</dbReference>
<evidence type="ECO:0000313" key="3">
    <source>
        <dbReference type="Proteomes" id="UP000015106"/>
    </source>
</evidence>
<keyword evidence="3" id="KW-1185">Reference proteome</keyword>
<reference evidence="3" key="1">
    <citation type="journal article" date="2013" name="Nature">
        <title>Draft genome of the wheat A-genome progenitor Triticum urartu.</title>
        <authorList>
            <person name="Ling H.Q."/>
            <person name="Zhao S."/>
            <person name="Liu D."/>
            <person name="Wang J."/>
            <person name="Sun H."/>
            <person name="Zhang C."/>
            <person name="Fan H."/>
            <person name="Li D."/>
            <person name="Dong L."/>
            <person name="Tao Y."/>
            <person name="Gao C."/>
            <person name="Wu H."/>
            <person name="Li Y."/>
            <person name="Cui Y."/>
            <person name="Guo X."/>
            <person name="Zheng S."/>
            <person name="Wang B."/>
            <person name="Yu K."/>
            <person name="Liang Q."/>
            <person name="Yang W."/>
            <person name="Lou X."/>
            <person name="Chen J."/>
            <person name="Feng M."/>
            <person name="Jian J."/>
            <person name="Zhang X."/>
            <person name="Luo G."/>
            <person name="Jiang Y."/>
            <person name="Liu J."/>
            <person name="Wang Z."/>
            <person name="Sha Y."/>
            <person name="Zhang B."/>
            <person name="Wu H."/>
            <person name="Tang D."/>
            <person name="Shen Q."/>
            <person name="Xue P."/>
            <person name="Zou S."/>
            <person name="Wang X."/>
            <person name="Liu X."/>
            <person name="Wang F."/>
            <person name="Yang Y."/>
            <person name="An X."/>
            <person name="Dong Z."/>
            <person name="Zhang K."/>
            <person name="Zhang X."/>
            <person name="Luo M.C."/>
            <person name="Dvorak J."/>
            <person name="Tong Y."/>
            <person name="Wang J."/>
            <person name="Yang H."/>
            <person name="Li Z."/>
            <person name="Wang D."/>
            <person name="Zhang A."/>
            <person name="Wang J."/>
        </authorList>
    </citation>
    <scope>NUCLEOTIDE SEQUENCE</scope>
    <source>
        <strain evidence="3">cv. G1812</strain>
    </source>
</reference>
<reference evidence="2" key="3">
    <citation type="submission" date="2022-06" db="UniProtKB">
        <authorList>
            <consortium name="EnsemblPlants"/>
        </authorList>
    </citation>
    <scope>IDENTIFICATION</scope>
</reference>
<evidence type="ECO:0000313" key="2">
    <source>
        <dbReference type="EnsemblPlants" id="TuG1812G0700000621.01.T01"/>
    </source>
</evidence>
<sequence>MAMNKSTLQTEKGTRKTLLRGRCRHGLYPLSSAPLSSNKQAFGVNKLPTERWHSRLGHPSSTIVRHVLSQNNIPFSSSELNKEGVCDA</sequence>
<protein>
    <recommendedName>
        <fullName evidence="1">GAG-pre-integrase domain-containing protein</fullName>
    </recommendedName>
</protein>
<accession>A0A8R7QU66</accession>
<dbReference type="Proteomes" id="UP000015106">
    <property type="component" value="Chromosome 7"/>
</dbReference>
<dbReference type="AlphaFoldDB" id="A0A8R7QU66"/>
<name>A0A8R7QU66_TRIUA</name>
<reference evidence="2" key="2">
    <citation type="submission" date="2018-03" db="EMBL/GenBank/DDBJ databases">
        <title>The Triticum urartu genome reveals the dynamic nature of wheat genome evolution.</title>
        <authorList>
            <person name="Ling H."/>
            <person name="Ma B."/>
            <person name="Shi X."/>
            <person name="Liu H."/>
            <person name="Dong L."/>
            <person name="Sun H."/>
            <person name="Cao Y."/>
            <person name="Gao Q."/>
            <person name="Zheng S."/>
            <person name="Li Y."/>
            <person name="Yu Y."/>
            <person name="Du H."/>
            <person name="Qi M."/>
            <person name="Li Y."/>
            <person name="Yu H."/>
            <person name="Cui Y."/>
            <person name="Wang N."/>
            <person name="Chen C."/>
            <person name="Wu H."/>
            <person name="Zhao Y."/>
            <person name="Zhang J."/>
            <person name="Li Y."/>
            <person name="Zhou W."/>
            <person name="Zhang B."/>
            <person name="Hu W."/>
            <person name="Eijk M."/>
            <person name="Tang J."/>
            <person name="Witsenboer H."/>
            <person name="Zhao S."/>
            <person name="Li Z."/>
            <person name="Zhang A."/>
            <person name="Wang D."/>
            <person name="Liang C."/>
        </authorList>
    </citation>
    <scope>NUCLEOTIDE SEQUENCE [LARGE SCALE GENOMIC DNA]</scope>
    <source>
        <strain evidence="2">cv. G1812</strain>
    </source>
</reference>
<dbReference type="Pfam" id="PF13976">
    <property type="entry name" value="gag_pre-integrs"/>
    <property type="match status" value="1"/>
</dbReference>
<proteinExistence type="predicted"/>
<feature type="domain" description="GAG-pre-integrase" evidence="1">
    <location>
        <begin position="26"/>
        <end position="88"/>
    </location>
</feature>